<accession>A0ABT2A657</accession>
<feature type="domain" description="Sialate O-acetylesterase" evidence="4">
    <location>
        <begin position="841"/>
        <end position="958"/>
    </location>
</feature>
<dbReference type="InterPro" id="IPR017853">
    <property type="entry name" value="GH"/>
</dbReference>
<feature type="chain" id="PRO_5047136121" evidence="3">
    <location>
        <begin position="27"/>
        <end position="1066"/>
    </location>
</feature>
<feature type="domain" description="Glycoside hydrolase family 5" evidence="5">
    <location>
        <begin position="35"/>
        <end position="442"/>
    </location>
</feature>
<keyword evidence="1" id="KW-0378">Hydrolase</keyword>
<dbReference type="InterPro" id="IPR005181">
    <property type="entry name" value="SASA"/>
</dbReference>
<evidence type="ECO:0000313" key="7">
    <source>
        <dbReference type="Proteomes" id="UP001205560"/>
    </source>
</evidence>
<dbReference type="InterPro" id="IPR001547">
    <property type="entry name" value="Glyco_hydro_5"/>
</dbReference>
<evidence type="ECO:0000259" key="5">
    <source>
        <dbReference type="Pfam" id="PF26410"/>
    </source>
</evidence>
<name>A0ABT2A657_9BURK</name>
<proteinExistence type="predicted"/>
<feature type="signal peptide" evidence="3">
    <location>
        <begin position="1"/>
        <end position="26"/>
    </location>
</feature>
<sequence length="1066" mass="115937">MRRASVRALPVGALLLAFAGWGSAWAAAGPVPDGFVAVEGSHFVRRGQPWYVAGTNLWYGGYLGAPSAVGRRQRLLQELDRLKALGINNVRVLAVSEQSAMRSAVSPATTAAPGRYDEQLLQGLDFLLAELGKRDMTAVLYLNNFWQWSGGMTQYLNWFTGSPAHDPNASRDYERFMAENARFYTNDKAQAEYRRVIAHLVQRTNTVTGKSYRDDPAIMSWQLANEPRPGNSKVTAAEKAAYVKWIRETAHYIRTLDDRHLVSSGSEGLAGSSEDRQLFLDAHRTPDIAYLTYHLWPANWGWFDPKRAAQTWDGMLDKSRRYLNTHIDDAKTLGKPIVLEEFGLNRDGAGFDLKTPTTVRDRFYGEVFGLLQQRAAAGDPIAGWNFWAWGGAGRAANADYWWRPGNDFVGDPPQEEQGLYSVFDSDASTLEVIRQSAQRLHALAGAGGQPRLTLDSLFGDHMVLPRRRAVVSGRAAPRERIVVAGFGGKWEATADENGRFSVALPDFVPGRSGTLSVSGAGGQGVTLADVVTGDVYLCSGQSNMQLPITRALNSDVVIGNAANPDLRMATVAVDPVPAPRERLANPAPWEAAAPQTVPKWSAACYFFGQELQQKHKLPIGLVHASLGGSNITAWLSPAASLPDYARQQDLLKLYATDPARASIAFGQEFEQWWRSGGAAGQPWAATPAELARWRAVPDVSKNWEKWEVPELAAYDGSVWYGASVRLSPAQAAQAATLELGLIDEIDISWVNGKPVGLTSGAGTRRVYPLPAGTLKAGDNTVVANIVDLWSFGGMYGAEPRQLRLADGSVVPLAQWRWQLAPSAQKYPPRAPWDAMSGVSVLYNGMIAPLANFPFKGTLWYQGETNVGTPYQDLLGRLFADWRGQFGKDMLFAVVQLANFGARPAQPAESALARLREDQRLAVLKDPNAVLVTAVDLGEPGDIHPANKQAVGQRLARAVGTRLYGAAGSTGPMIRSALAGGGRIVLDFDGIEGTLLAYGANRPIGFETCDAAGCHWAEAQVSGSQVVLADDGKARKVRYCWADAPTCTLYDGRSGLPAFPFEQEVRR</sequence>
<dbReference type="SUPFAM" id="SSF51445">
    <property type="entry name" value="(Trans)glycosidases"/>
    <property type="match status" value="1"/>
</dbReference>
<protein>
    <submittedName>
        <fullName evidence="6">Cellulase family glycosylhydrolase</fullName>
    </submittedName>
</protein>
<dbReference type="Gene3D" id="3.40.50.1110">
    <property type="entry name" value="SGNH hydrolase"/>
    <property type="match status" value="1"/>
</dbReference>
<dbReference type="RefSeq" id="WP_258845422.1">
    <property type="nucleotide sequence ID" value="NZ_JANUGX010000010.1"/>
</dbReference>
<dbReference type="Gene3D" id="2.60.120.260">
    <property type="entry name" value="Galactose-binding domain-like"/>
    <property type="match status" value="1"/>
</dbReference>
<dbReference type="SUPFAM" id="SSF52266">
    <property type="entry name" value="SGNH hydrolase"/>
    <property type="match status" value="1"/>
</dbReference>
<dbReference type="Gene3D" id="3.20.20.80">
    <property type="entry name" value="Glycosidases"/>
    <property type="match status" value="1"/>
</dbReference>
<evidence type="ECO:0000259" key="4">
    <source>
        <dbReference type="Pfam" id="PF03629"/>
    </source>
</evidence>
<gene>
    <name evidence="6" type="ORF">NX782_10650</name>
</gene>
<evidence type="ECO:0000313" key="6">
    <source>
        <dbReference type="EMBL" id="MCS0589664.1"/>
    </source>
</evidence>
<evidence type="ECO:0000256" key="3">
    <source>
        <dbReference type="SAM" id="SignalP"/>
    </source>
</evidence>
<dbReference type="InterPro" id="IPR036514">
    <property type="entry name" value="SGNH_hydro_sf"/>
</dbReference>
<dbReference type="Pfam" id="PF26410">
    <property type="entry name" value="GH5_mannosidase"/>
    <property type="match status" value="1"/>
</dbReference>
<reference evidence="6 7" key="1">
    <citation type="submission" date="2022-08" db="EMBL/GenBank/DDBJ databases">
        <title>Reclassification of Massilia species as members of the genera Telluria, Duganella, Pseudoduganella, Mokoshia gen. nov. and Zemynaea gen. nov. using orthogonal and non-orthogonal genome-based approaches.</title>
        <authorList>
            <person name="Bowman J.P."/>
        </authorList>
    </citation>
    <scope>NUCLEOTIDE SEQUENCE [LARGE SCALE GENOMIC DNA]</scope>
    <source>
        <strain evidence="6 7">LMG 28164</strain>
    </source>
</reference>
<evidence type="ECO:0000256" key="1">
    <source>
        <dbReference type="ARBA" id="ARBA00022801"/>
    </source>
</evidence>
<dbReference type="PANTHER" id="PTHR22901">
    <property type="entry name" value="SIALATE O-ACETYLESTERASE"/>
    <property type="match status" value="1"/>
</dbReference>
<organism evidence="6 7">
    <name type="scientific">Massilia norwichensis</name>
    <dbReference type="NCBI Taxonomy" id="1442366"/>
    <lineage>
        <taxon>Bacteria</taxon>
        <taxon>Pseudomonadati</taxon>
        <taxon>Pseudomonadota</taxon>
        <taxon>Betaproteobacteria</taxon>
        <taxon>Burkholderiales</taxon>
        <taxon>Oxalobacteraceae</taxon>
        <taxon>Telluria group</taxon>
        <taxon>Massilia</taxon>
    </lineage>
</organism>
<dbReference type="EMBL" id="JANUGX010000010">
    <property type="protein sequence ID" value="MCS0589664.1"/>
    <property type="molecule type" value="Genomic_DNA"/>
</dbReference>
<keyword evidence="7" id="KW-1185">Reference proteome</keyword>
<dbReference type="PANTHER" id="PTHR22901:SF0">
    <property type="entry name" value="SIALATE O-ACETYLESTERASE"/>
    <property type="match status" value="1"/>
</dbReference>
<keyword evidence="2" id="KW-0326">Glycosidase</keyword>
<dbReference type="InterPro" id="IPR039329">
    <property type="entry name" value="SIAE"/>
</dbReference>
<dbReference type="Proteomes" id="UP001205560">
    <property type="component" value="Unassembled WGS sequence"/>
</dbReference>
<dbReference type="SUPFAM" id="SSF49785">
    <property type="entry name" value="Galactose-binding domain-like"/>
    <property type="match status" value="1"/>
</dbReference>
<keyword evidence="3" id="KW-0732">Signal</keyword>
<dbReference type="Pfam" id="PF03629">
    <property type="entry name" value="SASA"/>
    <property type="match status" value="1"/>
</dbReference>
<evidence type="ECO:0000256" key="2">
    <source>
        <dbReference type="ARBA" id="ARBA00023295"/>
    </source>
</evidence>
<dbReference type="InterPro" id="IPR008979">
    <property type="entry name" value="Galactose-bd-like_sf"/>
</dbReference>
<comment type="caution">
    <text evidence="6">The sequence shown here is derived from an EMBL/GenBank/DDBJ whole genome shotgun (WGS) entry which is preliminary data.</text>
</comment>